<organism evidence="4 5">
    <name type="scientific">Coniochaeta hoffmannii</name>
    <dbReference type="NCBI Taxonomy" id="91930"/>
    <lineage>
        <taxon>Eukaryota</taxon>
        <taxon>Fungi</taxon>
        <taxon>Dikarya</taxon>
        <taxon>Ascomycota</taxon>
        <taxon>Pezizomycotina</taxon>
        <taxon>Sordariomycetes</taxon>
        <taxon>Sordariomycetidae</taxon>
        <taxon>Coniochaetales</taxon>
        <taxon>Coniochaetaceae</taxon>
        <taxon>Coniochaeta</taxon>
    </lineage>
</organism>
<dbReference type="Pfam" id="PF00106">
    <property type="entry name" value="adh_short"/>
    <property type="match status" value="1"/>
</dbReference>
<dbReference type="Proteomes" id="UP001174691">
    <property type="component" value="Unassembled WGS sequence"/>
</dbReference>
<comment type="caution">
    <text evidence="4">The sequence shown here is derived from an EMBL/GenBank/DDBJ whole genome shotgun (WGS) entry which is preliminary data.</text>
</comment>
<keyword evidence="3" id="KW-0560">Oxidoreductase</keyword>
<protein>
    <submittedName>
        <fullName evidence="4">NAD(P)-binding protein</fullName>
    </submittedName>
</protein>
<evidence type="ECO:0000313" key="5">
    <source>
        <dbReference type="Proteomes" id="UP001174691"/>
    </source>
</evidence>
<dbReference type="PRINTS" id="PR00081">
    <property type="entry name" value="GDHRDH"/>
</dbReference>
<dbReference type="AlphaFoldDB" id="A0AA38W1P3"/>
<dbReference type="SUPFAM" id="SSF51735">
    <property type="entry name" value="NAD(P)-binding Rossmann-fold domains"/>
    <property type="match status" value="1"/>
</dbReference>
<accession>A0AA38W1P3</accession>
<sequence length="328" mass="35470">MPTLRDFIHTQFVLKIPKPTASFTGKTVIVTGATGGIGKETAQHIARLGASKVILGCRSQSRGNSAKSEIESLLKCSPSTIEVWELDIESPPSIKAFAERANKLPRLDVLINNAGIQSAKFKVVYNTERTIGVNVIGTFLLALQLVPKLKETARKYGATPHMTFVTSALYDIAKYPKEDGGDIFAWFGDESHFDAMNQYSLSKLLQLYAVIKLSAIVDPADTTAPDPIVINSLDPCFCKTGLARELEGGLKVGYRVFEAVAARTPEEGARLVVQAASAGRETHGLYLRAGAVRAYVGNALDEKKAAHVWDLLCGKLEGLQPGILQSLK</sequence>
<evidence type="ECO:0000256" key="3">
    <source>
        <dbReference type="ARBA" id="ARBA00023002"/>
    </source>
</evidence>
<evidence type="ECO:0000256" key="1">
    <source>
        <dbReference type="ARBA" id="ARBA00006484"/>
    </source>
</evidence>
<comment type="similarity">
    <text evidence="1">Belongs to the short-chain dehydrogenases/reductases (SDR) family.</text>
</comment>
<name>A0AA38W1P3_9PEZI</name>
<dbReference type="InterPro" id="IPR036291">
    <property type="entry name" value="NAD(P)-bd_dom_sf"/>
</dbReference>
<dbReference type="EMBL" id="JANBVN010000034">
    <property type="protein sequence ID" value="KAJ9160521.1"/>
    <property type="molecule type" value="Genomic_DNA"/>
</dbReference>
<dbReference type="PANTHER" id="PTHR24320">
    <property type="entry name" value="RETINOL DEHYDROGENASE"/>
    <property type="match status" value="1"/>
</dbReference>
<dbReference type="Gene3D" id="3.40.50.720">
    <property type="entry name" value="NAD(P)-binding Rossmann-like Domain"/>
    <property type="match status" value="1"/>
</dbReference>
<keyword evidence="2" id="KW-0521">NADP</keyword>
<dbReference type="PANTHER" id="PTHR24320:SF252">
    <property type="entry name" value="DEHYDROGENASE_REDUCTASE FAMILY PROTEIN, PUTATIVE (AFU_ORTHOLOGUE AFUA_3G08550)-RELATED"/>
    <property type="match status" value="1"/>
</dbReference>
<proteinExistence type="inferred from homology"/>
<evidence type="ECO:0000313" key="4">
    <source>
        <dbReference type="EMBL" id="KAJ9160521.1"/>
    </source>
</evidence>
<dbReference type="InterPro" id="IPR002347">
    <property type="entry name" value="SDR_fam"/>
</dbReference>
<keyword evidence="5" id="KW-1185">Reference proteome</keyword>
<evidence type="ECO:0000256" key="2">
    <source>
        <dbReference type="ARBA" id="ARBA00022857"/>
    </source>
</evidence>
<reference evidence="4" key="1">
    <citation type="submission" date="2022-07" db="EMBL/GenBank/DDBJ databases">
        <title>Fungi with potential for degradation of polypropylene.</title>
        <authorList>
            <person name="Gostincar C."/>
        </authorList>
    </citation>
    <scope>NUCLEOTIDE SEQUENCE</scope>
    <source>
        <strain evidence="4">EXF-13287</strain>
    </source>
</reference>
<dbReference type="GO" id="GO:0016491">
    <property type="term" value="F:oxidoreductase activity"/>
    <property type="evidence" value="ECO:0007669"/>
    <property type="project" value="UniProtKB-KW"/>
</dbReference>
<gene>
    <name evidence="4" type="ORF">NKR19_g3192</name>
</gene>